<dbReference type="GO" id="GO:0015347">
    <property type="term" value="F:sodium-independent organic anion transmembrane transporter activity"/>
    <property type="evidence" value="ECO:0007669"/>
    <property type="project" value="TreeGrafter"/>
</dbReference>
<dbReference type="NCBIfam" id="TIGR00805">
    <property type="entry name" value="oat"/>
    <property type="match status" value="1"/>
</dbReference>
<dbReference type="GO" id="GO:0006811">
    <property type="term" value="P:monoatomic ion transport"/>
    <property type="evidence" value="ECO:0007669"/>
    <property type="project" value="UniProtKB-KW"/>
</dbReference>
<feature type="transmembrane region" description="Helical" evidence="2">
    <location>
        <begin position="602"/>
        <end position="628"/>
    </location>
</feature>
<dbReference type="CDD" id="cd17336">
    <property type="entry name" value="MFS_SLCO_OATP"/>
    <property type="match status" value="1"/>
</dbReference>
<comment type="subcellular location">
    <subcellularLocation>
        <location evidence="2">Cell membrane</location>
        <topology evidence="2">Multi-pass membrane protein</topology>
    </subcellularLocation>
</comment>
<feature type="transmembrane region" description="Helical" evidence="2">
    <location>
        <begin position="411"/>
        <end position="431"/>
    </location>
</feature>
<feature type="transmembrane region" description="Helical" evidence="2">
    <location>
        <begin position="279"/>
        <end position="300"/>
    </location>
</feature>
<accession>A0A6V7VJD9</accession>
<feature type="transmembrane region" description="Helical" evidence="2">
    <location>
        <begin position="451"/>
        <end position="470"/>
    </location>
</feature>
<feature type="transmembrane region" description="Helical" evidence="2">
    <location>
        <begin position="482"/>
        <end position="498"/>
    </location>
</feature>
<dbReference type="SUPFAM" id="SSF103473">
    <property type="entry name" value="MFS general substrate transporter"/>
    <property type="match status" value="1"/>
</dbReference>
<feature type="region of interest" description="Disordered" evidence="3">
    <location>
        <begin position="723"/>
        <end position="749"/>
    </location>
</feature>
<feature type="transmembrane region" description="Helical" evidence="2">
    <location>
        <begin position="640"/>
        <end position="662"/>
    </location>
</feature>
<dbReference type="OrthoDB" id="5062115at2759"/>
<dbReference type="InterPro" id="IPR036259">
    <property type="entry name" value="MFS_trans_sf"/>
</dbReference>
<proteinExistence type="inferred from homology"/>
<dbReference type="InterPro" id="IPR004156">
    <property type="entry name" value="OATP"/>
</dbReference>
<keyword evidence="2" id="KW-1133">Transmembrane helix</keyword>
<feature type="transmembrane region" description="Helical" evidence="2">
    <location>
        <begin position="83"/>
        <end position="105"/>
    </location>
</feature>
<evidence type="ECO:0000313" key="5">
    <source>
        <dbReference type="Proteomes" id="UP000580250"/>
    </source>
</evidence>
<comment type="caution">
    <text evidence="4">The sequence shown here is derived from an EMBL/GenBank/DDBJ whole genome shotgun (WGS) entry which is preliminary data.</text>
</comment>
<evidence type="ECO:0000313" key="4">
    <source>
        <dbReference type="EMBL" id="CAD2175075.1"/>
    </source>
</evidence>
<comment type="similarity">
    <text evidence="2">Belongs to the organo anion transporter (TC 2.A.60) family.</text>
</comment>
<feature type="transmembrane region" description="Helical" evidence="2">
    <location>
        <begin position="328"/>
        <end position="349"/>
    </location>
</feature>
<name>A0A6V7VJD9_MELEN</name>
<dbReference type="GO" id="GO:0043252">
    <property type="term" value="P:sodium-independent organic anion transport"/>
    <property type="evidence" value="ECO:0007669"/>
    <property type="project" value="TreeGrafter"/>
</dbReference>
<keyword evidence="2" id="KW-0472">Membrane</keyword>
<evidence type="ECO:0000256" key="2">
    <source>
        <dbReference type="RuleBase" id="RU362056"/>
    </source>
</evidence>
<gene>
    <name evidence="4" type="ORF">MENT_LOCUS26781</name>
</gene>
<keyword evidence="2" id="KW-0813">Transport</keyword>
<keyword evidence="2" id="KW-0406">Ion transport</keyword>
<dbReference type="EMBL" id="CAJEWN010000247">
    <property type="protein sequence ID" value="CAD2175075.1"/>
    <property type="molecule type" value="Genomic_DNA"/>
</dbReference>
<feature type="transmembrane region" description="Helical" evidence="2">
    <location>
        <begin position="12"/>
        <end position="35"/>
    </location>
</feature>
<dbReference type="GO" id="GO:0016323">
    <property type="term" value="C:basolateral plasma membrane"/>
    <property type="evidence" value="ECO:0007669"/>
    <property type="project" value="TreeGrafter"/>
</dbReference>
<feature type="transmembrane region" description="Helical" evidence="2">
    <location>
        <begin position="55"/>
        <end position="76"/>
    </location>
</feature>
<dbReference type="PANTHER" id="PTHR11388">
    <property type="entry name" value="ORGANIC ANION TRANSPORTER"/>
    <property type="match status" value="1"/>
</dbReference>
<dbReference type="Proteomes" id="UP000580250">
    <property type="component" value="Unassembled WGS sequence"/>
</dbReference>
<evidence type="ECO:0000256" key="3">
    <source>
        <dbReference type="SAM" id="MobiDB-lite"/>
    </source>
</evidence>
<organism evidence="4 5">
    <name type="scientific">Meloidogyne enterolobii</name>
    <name type="common">Root-knot nematode worm</name>
    <name type="synonym">Meloidogyne mayaguensis</name>
    <dbReference type="NCBI Taxonomy" id="390850"/>
    <lineage>
        <taxon>Eukaryota</taxon>
        <taxon>Metazoa</taxon>
        <taxon>Ecdysozoa</taxon>
        <taxon>Nematoda</taxon>
        <taxon>Chromadorea</taxon>
        <taxon>Rhabditida</taxon>
        <taxon>Tylenchina</taxon>
        <taxon>Tylenchomorpha</taxon>
        <taxon>Tylenchoidea</taxon>
        <taxon>Meloidogynidae</taxon>
        <taxon>Meloidogyninae</taxon>
        <taxon>Meloidogyne</taxon>
    </lineage>
</organism>
<reference evidence="4 5" key="1">
    <citation type="submission" date="2020-08" db="EMBL/GenBank/DDBJ databases">
        <authorList>
            <person name="Koutsovoulos G."/>
            <person name="Danchin GJ E."/>
        </authorList>
    </citation>
    <scope>NUCLEOTIDE SEQUENCE [LARGE SCALE GENOMIC DNA]</scope>
</reference>
<dbReference type="Pfam" id="PF03137">
    <property type="entry name" value="OATP"/>
    <property type="match status" value="1"/>
</dbReference>
<dbReference type="AlphaFoldDB" id="A0A6V7VJD9"/>
<dbReference type="PANTHER" id="PTHR11388:SF150">
    <property type="entry name" value="SOLUTE CARRIER ORGANIC ANION TRANSPORTER FAMILY MEMBER"/>
    <property type="match status" value="1"/>
</dbReference>
<feature type="transmembrane region" description="Helical" evidence="2">
    <location>
        <begin position="246"/>
        <end position="267"/>
    </location>
</feature>
<feature type="transmembrane region" description="Helical" evidence="2">
    <location>
        <begin position="691"/>
        <end position="712"/>
    </location>
</feature>
<protein>
    <recommendedName>
        <fullName evidence="2">Solute carrier organic anion transporter family member</fullName>
    </recommendedName>
</protein>
<sequence length="871" mass="98536">MAINRRFKNFDSTVCCFFVLFLSVYFLESIGGFFMTSAIVSIEKQFQIPSKISGMMVSAGDFGYIPSVVFVAYLGSKGNRARWIGGGCILIAIANLLISSSHFLFPVKTIELNTSTLEWQIESDIRRLPVGTGFDQFLAELPAEQWAQPLRYKLNNYPQEASTSWLSEFDQCMENDWNLVENGNETCLAFYRFLRKHNTANKKDVDNLRSLSTTSYAFCDKTLNALRGMIEKIRCNKNVSNMGPTATIFFGLLILGIGRTMPFSLGLPLIDDNVKKTNLPLYFAGMFCIRIMGPMLGFWMGSVFNKLYYDGEAPHGITPRDPMWIGRWWQGFMLIGGVLFFPSVLLFCFRNPKSTENNQEKLVEGEEKVPRRLALVDRHLEKSENGNIPKSFNALSSDFQNNILTVFKRPIYRWAMIGRIIDVLAFKGFHIFLPKYLELQFGIPQYIVNRLMGVVGIVAFAVGVLCGSLLMRKLRLQGRRAALLVAITGAFSACFSILNSTVGCKSTMTALGESIVQSRSHLNPTNFNCLKGCYCEGSPLYPVCDRSGLNVFFSPCHAGCHITNITSILNNQKTPIFDSCKCADGGKVSRDFCNEGDCMSKLYWYFGNMAIGGIVGGMGVVPGVLIMLRSVPPKHRSISLGFNGFLVSLLATLPSPIIWGAIIDNFCLFWTQKCDNKGACALYATDKLRVWLHSLYGALRLLSFIADLFVIYHSKGLKLTDSENEKLEEDKEENKKEKENGVGEQLEQQKEFEDNDLERKFTHVHDISCAPPDYENDKEKEFYEKEFQRISKMLDKEDALYKERRLSLPPFYPQKSSSLPRDFLKPGEIYHRRTASRDEKELLKEKKDGILISPSEFEAIRRSTSQLPFIE</sequence>
<keyword evidence="1" id="KW-1015">Disulfide bond</keyword>
<evidence type="ECO:0000256" key="1">
    <source>
        <dbReference type="ARBA" id="ARBA00023157"/>
    </source>
</evidence>
<dbReference type="Gene3D" id="1.20.1250.20">
    <property type="entry name" value="MFS general substrate transporter like domains"/>
    <property type="match status" value="2"/>
</dbReference>
<keyword evidence="2" id="KW-0812">Transmembrane</keyword>